<dbReference type="AlphaFoldDB" id="A0A2C9DYD5"/>
<dbReference type="GO" id="GO:0004177">
    <property type="term" value="F:aminopeptidase activity"/>
    <property type="evidence" value="ECO:0007669"/>
    <property type="project" value="UniProtKB-UniRule"/>
</dbReference>
<comment type="similarity">
    <text evidence="1 6">Belongs to the peptidase M42 family.</text>
</comment>
<dbReference type="RefSeq" id="WP_006688850.1">
    <property type="nucleotide sequence ID" value="NC_010503.1"/>
</dbReference>
<proteinExistence type="inferred from homology"/>
<organism evidence="9 10">
    <name type="scientific">Ureaplasma parvum serovar 3 (strain ATCC 27815 / 27 / NCTC 11736)</name>
    <dbReference type="NCBI Taxonomy" id="505682"/>
    <lineage>
        <taxon>Bacteria</taxon>
        <taxon>Bacillati</taxon>
        <taxon>Mycoplasmatota</taxon>
        <taxon>Mycoplasmoidales</taxon>
        <taxon>Mycoplasmoidaceae</taxon>
        <taxon>Ureaplasma</taxon>
    </lineage>
</organism>
<feature type="binding site" evidence="8">
    <location>
        <position position="240"/>
    </location>
    <ligand>
        <name>Zn(2+)</name>
        <dbReference type="ChEBI" id="CHEBI:29105"/>
        <label>1</label>
    </ligand>
</feature>
<protein>
    <submittedName>
        <fullName evidence="9">Endo-1,4-beta-glucanase</fullName>
    </submittedName>
</protein>
<dbReference type="GO" id="GO:0046872">
    <property type="term" value="F:metal ion binding"/>
    <property type="evidence" value="ECO:0007669"/>
    <property type="project" value="UniProtKB-UniRule"/>
</dbReference>
<evidence type="ECO:0000256" key="7">
    <source>
        <dbReference type="PIRSR" id="PIRSR001123-1"/>
    </source>
</evidence>
<reference evidence="9 10" key="1">
    <citation type="submission" date="2008-02" db="EMBL/GenBank/DDBJ databases">
        <title>Genome sequence of Ureaplasma parvum serovar 3.</title>
        <authorList>
            <person name="Methe B.A."/>
            <person name="Glass J."/>
            <person name="Waites K."/>
            <person name="Shrivastava S."/>
        </authorList>
    </citation>
    <scope>NUCLEOTIDE SEQUENCE [LARGE SCALE GENOMIC DNA]</scope>
    <source>
        <strain evidence="10">ATCC 27815 / 27 / NCTC 11736</strain>
    </source>
</reference>
<keyword evidence="3" id="KW-0645">Protease</keyword>
<dbReference type="InterPro" id="IPR051464">
    <property type="entry name" value="Peptidase_M42_aminopept"/>
</dbReference>
<feature type="binding site" evidence="8">
    <location>
        <position position="185"/>
    </location>
    <ligand>
        <name>Zn(2+)</name>
        <dbReference type="ChEBI" id="CHEBI:29105"/>
        <label>2</label>
    </ligand>
</feature>
<evidence type="ECO:0000256" key="6">
    <source>
        <dbReference type="PIRNR" id="PIRNR001123"/>
    </source>
</evidence>
<dbReference type="PANTHER" id="PTHR32481">
    <property type="entry name" value="AMINOPEPTIDASE"/>
    <property type="match status" value="1"/>
</dbReference>
<keyword evidence="5" id="KW-0378">Hydrolase</keyword>
<feature type="binding site" evidence="8">
    <location>
        <position position="70"/>
    </location>
    <ligand>
        <name>Zn(2+)</name>
        <dbReference type="ChEBI" id="CHEBI:29105"/>
        <label>1</label>
    </ligand>
</feature>
<feature type="binding site" evidence="8">
    <location>
        <position position="218"/>
    </location>
    <ligand>
        <name>Zn(2+)</name>
        <dbReference type="ChEBI" id="CHEBI:29105"/>
        <label>2</label>
    </ligand>
</feature>
<evidence type="ECO:0000256" key="1">
    <source>
        <dbReference type="ARBA" id="ARBA00006272"/>
    </source>
</evidence>
<dbReference type="Pfam" id="PF05343">
    <property type="entry name" value="Peptidase_M42"/>
    <property type="match status" value="1"/>
</dbReference>
<gene>
    <name evidence="9" type="ordered locus">UPA3_0290</name>
</gene>
<feature type="active site" description="Proton acceptor" evidence="7">
    <location>
        <position position="217"/>
    </location>
</feature>
<dbReference type="EMBL" id="CP000942">
    <property type="protein sequence ID" value="ACA32960.1"/>
    <property type="molecule type" value="Genomic_DNA"/>
</dbReference>
<keyword evidence="2" id="KW-0031">Aminopeptidase</keyword>
<dbReference type="GeneID" id="29672534"/>
<dbReference type="InterPro" id="IPR023367">
    <property type="entry name" value="Peptidase_M42_dom2"/>
</dbReference>
<evidence type="ECO:0000256" key="2">
    <source>
        <dbReference type="ARBA" id="ARBA00022438"/>
    </source>
</evidence>
<evidence type="ECO:0000313" key="9">
    <source>
        <dbReference type="EMBL" id="ACA32960.1"/>
    </source>
</evidence>
<dbReference type="PIRSF" id="PIRSF001123">
    <property type="entry name" value="PepA_GA"/>
    <property type="match status" value="1"/>
</dbReference>
<evidence type="ECO:0000256" key="4">
    <source>
        <dbReference type="ARBA" id="ARBA00022723"/>
    </source>
</evidence>
<evidence type="ECO:0000256" key="3">
    <source>
        <dbReference type="ARBA" id="ARBA00022670"/>
    </source>
</evidence>
<evidence type="ECO:0000313" key="10">
    <source>
        <dbReference type="Proteomes" id="UP000002162"/>
    </source>
</evidence>
<dbReference type="KEGG" id="upa:UPA3_0290"/>
<evidence type="ECO:0000256" key="5">
    <source>
        <dbReference type="ARBA" id="ARBA00022801"/>
    </source>
</evidence>
<dbReference type="Gene3D" id="2.40.30.40">
    <property type="entry name" value="Peptidase M42, domain 2"/>
    <property type="match status" value="1"/>
</dbReference>
<evidence type="ECO:0000256" key="8">
    <source>
        <dbReference type="PIRSR" id="PIRSR001123-2"/>
    </source>
</evidence>
<accession>A0A2C9DYD5</accession>
<dbReference type="Proteomes" id="UP000002162">
    <property type="component" value="Chromosome"/>
</dbReference>
<dbReference type="HOGENOM" id="CLU_047249_0_0_14"/>
<dbReference type="SUPFAM" id="SSF101821">
    <property type="entry name" value="Aminopeptidase/glucanase lid domain"/>
    <property type="match status" value="1"/>
</dbReference>
<dbReference type="Gene3D" id="3.40.630.10">
    <property type="entry name" value="Zn peptidases"/>
    <property type="match status" value="1"/>
</dbReference>
<dbReference type="SUPFAM" id="SSF53187">
    <property type="entry name" value="Zn-dependent exopeptidases"/>
    <property type="match status" value="1"/>
</dbReference>
<keyword evidence="4 8" id="KW-0479">Metal-binding</keyword>
<dbReference type="InterPro" id="IPR008007">
    <property type="entry name" value="Peptidase_M42"/>
</dbReference>
<dbReference type="PANTHER" id="PTHR32481:SF0">
    <property type="entry name" value="AMINOPEPTIDASE YPDE-RELATED"/>
    <property type="match status" value="1"/>
</dbReference>
<name>A0A2C9DYD5_UREP2</name>
<sequence length="363" mass="40304">MSKFNEKEIRNKAIEYMEIYGMSRHEERVASKLKASLKDAGVDYERDNLGSIIFKKTNSNKGPKILIATHMDEVGFVVQQILDNGQLLLSMVGGVWPNIAIGSVAKVYVDEQRQYTGVFGHTSIHILEPEARSKAVPVKELFVDCGFNSKQQAIDLGIEIGTEVYMEGPTLNFYDENYIVGKAVDNRVSVAVLDLLIHSLKDKVIPNQTYFAATVQEEVGLRGAKTVVSKVKPDIGIVIDTTTSHDTYKCPEGDTKLNDGVCIRIKDGGTLVNPKLVKYFEELAIKHNIPLYKYVARGGGTDAEELQYGPNGGVLTIGLSIPQRYLHAPIGVATVKDIKAAFDLVREFLEVFDENEFEKVKFK</sequence>
<comment type="cofactor">
    <cofactor evidence="8">
        <name>a divalent metal cation</name>
        <dbReference type="ChEBI" id="CHEBI:60240"/>
    </cofactor>
    <text evidence="8">Binds 2 divalent metal cations per subunit.</text>
</comment>
<dbReference type="GO" id="GO:0006508">
    <property type="term" value="P:proteolysis"/>
    <property type="evidence" value="ECO:0007669"/>
    <property type="project" value="UniProtKB-KW"/>
</dbReference>
<feature type="binding site" evidence="8">
    <location>
        <position position="185"/>
    </location>
    <ligand>
        <name>Zn(2+)</name>
        <dbReference type="ChEBI" id="CHEBI:29105"/>
        <label>1</label>
    </ligand>
</feature>
<feature type="binding site" evidence="8">
    <location>
        <position position="327"/>
    </location>
    <ligand>
        <name>Zn(2+)</name>
        <dbReference type="ChEBI" id="CHEBI:29105"/>
        <label>2</label>
    </ligand>
</feature>